<dbReference type="AlphaFoldDB" id="A0A923I8U7"/>
<dbReference type="Proteomes" id="UP000659630">
    <property type="component" value="Unassembled WGS sequence"/>
</dbReference>
<keyword evidence="2" id="KW-0012">Acyltransferase</keyword>
<dbReference type="InterPro" id="IPR000182">
    <property type="entry name" value="GNAT_dom"/>
</dbReference>
<sequence>MIRKAVENDLPAVLEILRDTRAEMASYGNDQWNDDYPQAADFLADIAQGSLWLLEEDGAPLAFVCLNGVQPEEYAAVNWQFAGAPLVLHRMAVSPAARRRGVGSRVMAFAEERARAQGLHCIRSDTYSINDKMNRLFTRCGYRQAGTMHFKGRPLLFCCYEKQV</sequence>
<dbReference type="PANTHER" id="PTHR43877">
    <property type="entry name" value="AMINOALKYLPHOSPHONATE N-ACETYLTRANSFERASE-RELATED-RELATED"/>
    <property type="match status" value="1"/>
</dbReference>
<evidence type="ECO:0000256" key="1">
    <source>
        <dbReference type="ARBA" id="ARBA00022679"/>
    </source>
</evidence>
<keyword evidence="1" id="KW-0808">Transferase</keyword>
<evidence type="ECO:0000313" key="4">
    <source>
        <dbReference type="EMBL" id="MBC5580393.1"/>
    </source>
</evidence>
<keyword evidence="5" id="KW-1185">Reference proteome</keyword>
<dbReference type="PANTHER" id="PTHR43877:SF2">
    <property type="entry name" value="AMINOALKYLPHOSPHONATE N-ACETYLTRANSFERASE-RELATED"/>
    <property type="match status" value="1"/>
</dbReference>
<reference evidence="4" key="1">
    <citation type="submission" date="2020-08" db="EMBL/GenBank/DDBJ databases">
        <title>Genome public.</title>
        <authorList>
            <person name="Liu C."/>
            <person name="Sun Q."/>
        </authorList>
    </citation>
    <scope>NUCLEOTIDE SEQUENCE</scope>
    <source>
        <strain evidence="4">BX8</strain>
    </source>
</reference>
<dbReference type="InterPro" id="IPR016181">
    <property type="entry name" value="Acyl_CoA_acyltransferase"/>
</dbReference>
<accession>A0A923I8U7</accession>
<feature type="domain" description="N-acetyltransferase" evidence="3">
    <location>
        <begin position="1"/>
        <end position="164"/>
    </location>
</feature>
<protein>
    <submittedName>
        <fullName evidence="4">GNAT family N-acetyltransferase</fullName>
    </submittedName>
</protein>
<dbReference type="EMBL" id="JACONZ010000001">
    <property type="protein sequence ID" value="MBC5580393.1"/>
    <property type="molecule type" value="Genomic_DNA"/>
</dbReference>
<name>A0A923I8U7_9FIRM</name>
<dbReference type="CDD" id="cd04301">
    <property type="entry name" value="NAT_SF"/>
    <property type="match status" value="1"/>
</dbReference>
<dbReference type="PROSITE" id="PS51186">
    <property type="entry name" value="GNAT"/>
    <property type="match status" value="1"/>
</dbReference>
<dbReference type="InterPro" id="IPR050832">
    <property type="entry name" value="Bact_Acetyltransf"/>
</dbReference>
<comment type="caution">
    <text evidence="4">The sequence shown here is derived from an EMBL/GenBank/DDBJ whole genome shotgun (WGS) entry which is preliminary data.</text>
</comment>
<organism evidence="4 5">
    <name type="scientific">Anaerofilum hominis</name>
    <dbReference type="NCBI Taxonomy" id="2763016"/>
    <lineage>
        <taxon>Bacteria</taxon>
        <taxon>Bacillati</taxon>
        <taxon>Bacillota</taxon>
        <taxon>Clostridia</taxon>
        <taxon>Eubacteriales</taxon>
        <taxon>Oscillospiraceae</taxon>
        <taxon>Anaerofilum</taxon>
    </lineage>
</organism>
<dbReference type="GO" id="GO:0016747">
    <property type="term" value="F:acyltransferase activity, transferring groups other than amino-acyl groups"/>
    <property type="evidence" value="ECO:0007669"/>
    <property type="project" value="InterPro"/>
</dbReference>
<dbReference type="Pfam" id="PF00583">
    <property type="entry name" value="Acetyltransf_1"/>
    <property type="match status" value="1"/>
</dbReference>
<gene>
    <name evidence="4" type="ORF">H8S23_02630</name>
</gene>
<evidence type="ECO:0000313" key="5">
    <source>
        <dbReference type="Proteomes" id="UP000659630"/>
    </source>
</evidence>
<dbReference type="SUPFAM" id="SSF55729">
    <property type="entry name" value="Acyl-CoA N-acyltransferases (Nat)"/>
    <property type="match status" value="1"/>
</dbReference>
<evidence type="ECO:0000256" key="2">
    <source>
        <dbReference type="ARBA" id="ARBA00023315"/>
    </source>
</evidence>
<dbReference type="Gene3D" id="3.40.630.30">
    <property type="match status" value="1"/>
</dbReference>
<evidence type="ECO:0000259" key="3">
    <source>
        <dbReference type="PROSITE" id="PS51186"/>
    </source>
</evidence>
<proteinExistence type="predicted"/>
<dbReference type="RefSeq" id="WP_186886750.1">
    <property type="nucleotide sequence ID" value="NZ_JACONZ010000001.1"/>
</dbReference>